<comment type="caution">
    <text evidence="1">The sequence shown here is derived from an EMBL/GenBank/DDBJ whole genome shotgun (WGS) entry which is preliminary data.</text>
</comment>
<sequence>MLWHSTHRSNDSIMRSIADSPALTQCMIILVVCVWGWPQMGSLQLDSLGGPKKPKNFDTYLQPVVEELKLLWNGVRAYDSQVT</sequence>
<dbReference type="EMBL" id="JBJQOH010000003">
    <property type="protein sequence ID" value="KAL3694109.1"/>
    <property type="molecule type" value="Genomic_DNA"/>
</dbReference>
<keyword evidence="2" id="KW-1185">Reference proteome</keyword>
<evidence type="ECO:0000313" key="1">
    <source>
        <dbReference type="EMBL" id="KAL3694109.1"/>
    </source>
</evidence>
<name>A0ABD3HUU7_9MARC</name>
<proteinExistence type="predicted"/>
<protein>
    <submittedName>
        <fullName evidence="1">Uncharacterized protein</fullName>
    </submittedName>
</protein>
<accession>A0ABD3HUU7</accession>
<dbReference type="AlphaFoldDB" id="A0ABD3HUU7"/>
<gene>
    <name evidence="1" type="ORF">R1sor_007760</name>
</gene>
<organism evidence="1 2">
    <name type="scientific">Riccia sorocarpa</name>
    <dbReference type="NCBI Taxonomy" id="122646"/>
    <lineage>
        <taxon>Eukaryota</taxon>
        <taxon>Viridiplantae</taxon>
        <taxon>Streptophyta</taxon>
        <taxon>Embryophyta</taxon>
        <taxon>Marchantiophyta</taxon>
        <taxon>Marchantiopsida</taxon>
        <taxon>Marchantiidae</taxon>
        <taxon>Marchantiales</taxon>
        <taxon>Ricciaceae</taxon>
        <taxon>Riccia</taxon>
    </lineage>
</organism>
<reference evidence="1 2" key="1">
    <citation type="submission" date="2024-09" db="EMBL/GenBank/DDBJ databases">
        <title>Chromosome-scale assembly of Riccia sorocarpa.</title>
        <authorList>
            <person name="Paukszto L."/>
        </authorList>
    </citation>
    <scope>NUCLEOTIDE SEQUENCE [LARGE SCALE GENOMIC DNA]</scope>
    <source>
        <strain evidence="1">LP-2024</strain>
        <tissue evidence="1">Aerial parts of the thallus</tissue>
    </source>
</reference>
<dbReference type="Proteomes" id="UP001633002">
    <property type="component" value="Unassembled WGS sequence"/>
</dbReference>
<evidence type="ECO:0000313" key="2">
    <source>
        <dbReference type="Proteomes" id="UP001633002"/>
    </source>
</evidence>